<gene>
    <name evidence="3" type="ORF">P691DRAFT_790200</name>
</gene>
<evidence type="ECO:0000313" key="4">
    <source>
        <dbReference type="Proteomes" id="UP000807342"/>
    </source>
</evidence>
<dbReference type="OrthoDB" id="10562946at2759"/>
<proteinExistence type="predicted"/>
<name>A0A9P5X218_9AGAR</name>
<evidence type="ECO:0000259" key="2">
    <source>
        <dbReference type="Pfam" id="PF03439"/>
    </source>
</evidence>
<keyword evidence="4" id="KW-1185">Reference proteome</keyword>
<feature type="compositionally biased region" description="Polar residues" evidence="1">
    <location>
        <begin position="100"/>
        <end position="119"/>
    </location>
</feature>
<feature type="non-terminal residue" evidence="3">
    <location>
        <position position="1"/>
    </location>
</feature>
<dbReference type="Pfam" id="PF03439">
    <property type="entry name" value="Spt5-NGN"/>
    <property type="match status" value="1"/>
</dbReference>
<accession>A0A9P5X218</accession>
<reference evidence="3" key="1">
    <citation type="submission" date="2020-11" db="EMBL/GenBank/DDBJ databases">
        <authorList>
            <consortium name="DOE Joint Genome Institute"/>
            <person name="Ahrendt S."/>
            <person name="Riley R."/>
            <person name="Andreopoulos W."/>
            <person name="Labutti K."/>
            <person name="Pangilinan J."/>
            <person name="Ruiz-Duenas F.J."/>
            <person name="Barrasa J.M."/>
            <person name="Sanchez-Garcia M."/>
            <person name="Camarero S."/>
            <person name="Miyauchi S."/>
            <person name="Serrano A."/>
            <person name="Linde D."/>
            <person name="Babiker R."/>
            <person name="Drula E."/>
            <person name="Ayuso-Fernandez I."/>
            <person name="Pacheco R."/>
            <person name="Padilla G."/>
            <person name="Ferreira P."/>
            <person name="Barriuso J."/>
            <person name="Kellner H."/>
            <person name="Castanera R."/>
            <person name="Alfaro M."/>
            <person name="Ramirez L."/>
            <person name="Pisabarro A.G."/>
            <person name="Kuo A."/>
            <person name="Tritt A."/>
            <person name="Lipzen A."/>
            <person name="He G."/>
            <person name="Yan M."/>
            <person name="Ng V."/>
            <person name="Cullen D."/>
            <person name="Martin F."/>
            <person name="Rosso M.-N."/>
            <person name="Henrissat B."/>
            <person name="Hibbett D."/>
            <person name="Martinez A.T."/>
            <person name="Grigoriev I.V."/>
        </authorList>
    </citation>
    <scope>NUCLEOTIDE SEQUENCE</scope>
    <source>
        <strain evidence="3">MF-IS2</strain>
    </source>
</reference>
<dbReference type="EMBL" id="MU151726">
    <property type="protein sequence ID" value="KAF9442001.1"/>
    <property type="molecule type" value="Genomic_DNA"/>
</dbReference>
<dbReference type="AlphaFoldDB" id="A0A9P5X218"/>
<comment type="caution">
    <text evidence="3">The sequence shown here is derived from an EMBL/GenBank/DDBJ whole genome shotgun (WGS) entry which is preliminary data.</text>
</comment>
<feature type="domain" description="NGN" evidence="2">
    <location>
        <begin position="134"/>
        <end position="213"/>
    </location>
</feature>
<organism evidence="3 4">
    <name type="scientific">Macrolepiota fuliginosa MF-IS2</name>
    <dbReference type="NCBI Taxonomy" id="1400762"/>
    <lineage>
        <taxon>Eukaryota</taxon>
        <taxon>Fungi</taxon>
        <taxon>Dikarya</taxon>
        <taxon>Basidiomycota</taxon>
        <taxon>Agaricomycotina</taxon>
        <taxon>Agaricomycetes</taxon>
        <taxon>Agaricomycetidae</taxon>
        <taxon>Agaricales</taxon>
        <taxon>Agaricineae</taxon>
        <taxon>Agaricaceae</taxon>
        <taxon>Macrolepiota</taxon>
    </lineage>
</organism>
<feature type="region of interest" description="Disordered" evidence="1">
    <location>
        <begin position="99"/>
        <end position="122"/>
    </location>
</feature>
<sequence length="218" mass="24023">NILKLRHQKDVTHGCQFPLPGSSLAGSTINSFLDIEVAVAGDDEGDKEANEDDLNFFINDQDLNKANGSHACSNIEAEIATQPHGAFLSALAGKYGPCTRDSSSPATESQEAGVSQSSPHALVNLPPQEGDWELWEVPATVGLEFVVIYHILQRVVEGLYVHNIAPWSTFTSHGMIGRVYMEAWQWSDIATICRGMSGVRWWEMHAVPLIDRMTYLNQ</sequence>
<dbReference type="GO" id="GO:0006354">
    <property type="term" value="P:DNA-templated transcription elongation"/>
    <property type="evidence" value="ECO:0007669"/>
    <property type="project" value="InterPro"/>
</dbReference>
<evidence type="ECO:0000313" key="3">
    <source>
        <dbReference type="EMBL" id="KAF9442001.1"/>
    </source>
</evidence>
<dbReference type="Gene3D" id="3.30.70.940">
    <property type="entry name" value="NusG, N-terminal domain"/>
    <property type="match status" value="1"/>
</dbReference>
<protein>
    <recommendedName>
        <fullName evidence="2">NGN domain-containing protein</fullName>
    </recommendedName>
</protein>
<dbReference type="InterPro" id="IPR005100">
    <property type="entry name" value="NGN-domain"/>
</dbReference>
<dbReference type="Proteomes" id="UP000807342">
    <property type="component" value="Unassembled WGS sequence"/>
</dbReference>
<dbReference type="InterPro" id="IPR036735">
    <property type="entry name" value="NGN_dom_sf"/>
</dbReference>
<evidence type="ECO:0000256" key="1">
    <source>
        <dbReference type="SAM" id="MobiDB-lite"/>
    </source>
</evidence>